<dbReference type="AlphaFoldDB" id="A0A822ZC13"/>
<evidence type="ECO:0000313" key="3">
    <source>
        <dbReference type="Proteomes" id="UP000607653"/>
    </source>
</evidence>
<dbReference type="EMBL" id="DUZY01000005">
    <property type="protein sequence ID" value="DAD41009.1"/>
    <property type="molecule type" value="Genomic_DNA"/>
</dbReference>
<proteinExistence type="predicted"/>
<sequence>MEPTARVVEGESGGERFHGPLIDWKRAGGGTGGGREWWCRLSSSLAYNNKSDYSQVELQLLLLLIPQILFYIYASSFSFCLKMK</sequence>
<reference evidence="2 3" key="1">
    <citation type="journal article" date="2020" name="Mol. Biol. Evol.">
        <title>Distinct Expression and Methylation Patterns for Genes with Different Fates following a Single Whole-Genome Duplication in Flowering Plants.</title>
        <authorList>
            <person name="Shi T."/>
            <person name="Rahmani R.S."/>
            <person name="Gugger P.F."/>
            <person name="Wang M."/>
            <person name="Li H."/>
            <person name="Zhang Y."/>
            <person name="Li Z."/>
            <person name="Wang Q."/>
            <person name="Van de Peer Y."/>
            <person name="Marchal K."/>
            <person name="Chen J."/>
        </authorList>
    </citation>
    <scope>NUCLEOTIDE SEQUENCE [LARGE SCALE GENOMIC DNA]</scope>
    <source>
        <tissue evidence="2">Leaf</tissue>
    </source>
</reference>
<keyword evidence="1" id="KW-0812">Transmembrane</keyword>
<gene>
    <name evidence="2" type="ORF">HUJ06_015332</name>
</gene>
<organism evidence="2 3">
    <name type="scientific">Nelumbo nucifera</name>
    <name type="common">Sacred lotus</name>
    <dbReference type="NCBI Taxonomy" id="4432"/>
    <lineage>
        <taxon>Eukaryota</taxon>
        <taxon>Viridiplantae</taxon>
        <taxon>Streptophyta</taxon>
        <taxon>Embryophyta</taxon>
        <taxon>Tracheophyta</taxon>
        <taxon>Spermatophyta</taxon>
        <taxon>Magnoliopsida</taxon>
        <taxon>Proteales</taxon>
        <taxon>Nelumbonaceae</taxon>
        <taxon>Nelumbo</taxon>
    </lineage>
</organism>
<comment type="caution">
    <text evidence="2">The sequence shown here is derived from an EMBL/GenBank/DDBJ whole genome shotgun (WGS) entry which is preliminary data.</text>
</comment>
<name>A0A822ZC13_NELNU</name>
<keyword evidence="1" id="KW-1133">Transmembrane helix</keyword>
<feature type="transmembrane region" description="Helical" evidence="1">
    <location>
        <begin position="60"/>
        <end position="81"/>
    </location>
</feature>
<keyword evidence="3" id="KW-1185">Reference proteome</keyword>
<accession>A0A822ZC13</accession>
<evidence type="ECO:0000313" key="2">
    <source>
        <dbReference type="EMBL" id="DAD41009.1"/>
    </source>
</evidence>
<protein>
    <submittedName>
        <fullName evidence="2">Uncharacterized protein</fullName>
    </submittedName>
</protein>
<dbReference type="Proteomes" id="UP000607653">
    <property type="component" value="Unassembled WGS sequence"/>
</dbReference>
<keyword evidence="1" id="KW-0472">Membrane</keyword>
<evidence type="ECO:0000256" key="1">
    <source>
        <dbReference type="SAM" id="Phobius"/>
    </source>
</evidence>